<dbReference type="EMBL" id="PKPP01008587">
    <property type="protein sequence ID" value="PWA50302.1"/>
    <property type="molecule type" value="Genomic_DNA"/>
</dbReference>
<keyword evidence="3" id="KW-1185">Reference proteome</keyword>
<name>A0A2U1LMT6_ARTAN</name>
<dbReference type="SUPFAM" id="SSF52777">
    <property type="entry name" value="CoA-dependent acyltransferases"/>
    <property type="match status" value="1"/>
</dbReference>
<dbReference type="Pfam" id="PF02458">
    <property type="entry name" value="Transferase"/>
    <property type="match status" value="1"/>
</dbReference>
<keyword evidence="2" id="KW-0808">Transferase</keyword>
<dbReference type="PANTHER" id="PTHR31642:SF316">
    <property type="entry name" value="PROTEIN ECERIFERUM 26-LIKE"/>
    <property type="match status" value="1"/>
</dbReference>
<accession>A0A2U1LMT6</accession>
<dbReference type="Gene3D" id="3.30.559.10">
    <property type="entry name" value="Chloramphenicol acetyltransferase-like domain"/>
    <property type="match status" value="2"/>
</dbReference>
<dbReference type="STRING" id="35608.A0A2U1LMT6"/>
<organism evidence="2 3">
    <name type="scientific">Artemisia annua</name>
    <name type="common">Sweet wormwood</name>
    <dbReference type="NCBI Taxonomy" id="35608"/>
    <lineage>
        <taxon>Eukaryota</taxon>
        <taxon>Viridiplantae</taxon>
        <taxon>Streptophyta</taxon>
        <taxon>Embryophyta</taxon>
        <taxon>Tracheophyta</taxon>
        <taxon>Spermatophyta</taxon>
        <taxon>Magnoliopsida</taxon>
        <taxon>eudicotyledons</taxon>
        <taxon>Gunneridae</taxon>
        <taxon>Pentapetalae</taxon>
        <taxon>asterids</taxon>
        <taxon>campanulids</taxon>
        <taxon>Asterales</taxon>
        <taxon>Asteraceae</taxon>
        <taxon>Asteroideae</taxon>
        <taxon>Anthemideae</taxon>
        <taxon>Artemisiinae</taxon>
        <taxon>Artemisia</taxon>
    </lineage>
</organism>
<evidence type="ECO:0000313" key="3">
    <source>
        <dbReference type="Proteomes" id="UP000245207"/>
    </source>
</evidence>
<comment type="caution">
    <text evidence="2">The sequence shown here is derived from an EMBL/GenBank/DDBJ whole genome shotgun (WGS) entry which is preliminary data.</text>
</comment>
<dbReference type="AlphaFoldDB" id="A0A2U1LMT6"/>
<sequence length="471" mass="52167">MSPNIQVNVHSRLTVVSSTPTEPMGQTCALTPIDRAMASHSVHIIFYYRTSPFDKEGRFAMDLDNVRISLSDLLSKYPRMTGRLVRDGDGNWMVKYNDAGVRMFKASVETSIDEWLKFANESDERNLTVWEDMPYGDPTSWSPFHIQLSEFVGGGLAIGLSFTHLLADPTSATLFYKSWTDAERGEPSGHSPPILGLPPLDNTSLSTTTKNTSITKYLQDKSKLAPTSSKTMATSTFKFSNTIIKQCLYKIAEKCPGATPFDYLTALFWLQILKIKSSNAHSPTQSISLCIDARKQLDVPIPMKLFGNALSFSQLSLQNKHVAGDNGLVEAVELVHHHVNAIKKDDIVSMINWLESSHKGMDGAYPEAVQMYGPDLTCVSLEHLMIPKTDSKDEIESLVYDAKFRNNEKPVHVSYRVGKVEGEGLIIIAPSAEGGVARTVTVTLPAEEMAKLCEDPVIMEMEPIMILSGKR</sequence>
<dbReference type="PANTHER" id="PTHR31642">
    <property type="entry name" value="TRICHOTHECENE 3-O-ACETYLTRANSFERASE"/>
    <property type="match status" value="1"/>
</dbReference>
<reference evidence="2 3" key="1">
    <citation type="journal article" date="2018" name="Mol. Plant">
        <title>The genome of Artemisia annua provides insight into the evolution of Asteraceae family and artemisinin biosynthesis.</title>
        <authorList>
            <person name="Shen Q."/>
            <person name="Zhang L."/>
            <person name="Liao Z."/>
            <person name="Wang S."/>
            <person name="Yan T."/>
            <person name="Shi P."/>
            <person name="Liu M."/>
            <person name="Fu X."/>
            <person name="Pan Q."/>
            <person name="Wang Y."/>
            <person name="Lv Z."/>
            <person name="Lu X."/>
            <person name="Zhang F."/>
            <person name="Jiang W."/>
            <person name="Ma Y."/>
            <person name="Chen M."/>
            <person name="Hao X."/>
            <person name="Li L."/>
            <person name="Tang Y."/>
            <person name="Lv G."/>
            <person name="Zhou Y."/>
            <person name="Sun X."/>
            <person name="Brodelius P.E."/>
            <person name="Rose J.K.C."/>
            <person name="Tang K."/>
        </authorList>
    </citation>
    <scope>NUCLEOTIDE SEQUENCE [LARGE SCALE GENOMIC DNA]</scope>
    <source>
        <strain evidence="3">cv. Huhao1</strain>
        <tissue evidence="2">Leaf</tissue>
    </source>
</reference>
<dbReference type="OrthoDB" id="671439at2759"/>
<proteinExistence type="inferred from homology"/>
<comment type="similarity">
    <text evidence="1">Belongs to the plant acyltransferase family.</text>
</comment>
<dbReference type="Proteomes" id="UP000245207">
    <property type="component" value="Unassembled WGS sequence"/>
</dbReference>
<dbReference type="InterPro" id="IPR023213">
    <property type="entry name" value="CAT-like_dom_sf"/>
</dbReference>
<dbReference type="GO" id="GO:0016747">
    <property type="term" value="F:acyltransferase activity, transferring groups other than amino-acyl groups"/>
    <property type="evidence" value="ECO:0007669"/>
    <property type="project" value="TreeGrafter"/>
</dbReference>
<protein>
    <submittedName>
        <fullName evidence="2">HXXXD-type acyl-transferase family protein</fullName>
    </submittedName>
</protein>
<dbReference type="InterPro" id="IPR050317">
    <property type="entry name" value="Plant_Fungal_Acyltransferase"/>
</dbReference>
<evidence type="ECO:0000313" key="2">
    <source>
        <dbReference type="EMBL" id="PWA50302.1"/>
    </source>
</evidence>
<gene>
    <name evidence="2" type="ORF">CTI12_AA473950</name>
</gene>
<evidence type="ECO:0000256" key="1">
    <source>
        <dbReference type="ARBA" id="ARBA00009861"/>
    </source>
</evidence>